<sequence>MDRFDYIRWPRTDDGMILFKSTSEALYYAANIFTEEAMLGEIQLSHRQCIDKFESLRPLTEDNLQTFLEVSYKIQFFRECIEEVTRFRKVLKYNVH</sequence>
<accession>A0A0F9DV37</accession>
<organism evidence="1">
    <name type="scientific">marine sediment metagenome</name>
    <dbReference type="NCBI Taxonomy" id="412755"/>
    <lineage>
        <taxon>unclassified sequences</taxon>
        <taxon>metagenomes</taxon>
        <taxon>ecological metagenomes</taxon>
    </lineage>
</organism>
<dbReference type="EMBL" id="LAZR01037692">
    <property type="protein sequence ID" value="KKL21546.1"/>
    <property type="molecule type" value="Genomic_DNA"/>
</dbReference>
<evidence type="ECO:0008006" key="2">
    <source>
        <dbReference type="Google" id="ProtNLM"/>
    </source>
</evidence>
<gene>
    <name evidence="1" type="ORF">LCGC14_2444390</name>
</gene>
<name>A0A0F9DV37_9ZZZZ</name>
<dbReference type="AlphaFoldDB" id="A0A0F9DV37"/>
<evidence type="ECO:0000313" key="1">
    <source>
        <dbReference type="EMBL" id="KKL21546.1"/>
    </source>
</evidence>
<proteinExistence type="predicted"/>
<reference evidence="1" key="1">
    <citation type="journal article" date="2015" name="Nature">
        <title>Complex archaea that bridge the gap between prokaryotes and eukaryotes.</title>
        <authorList>
            <person name="Spang A."/>
            <person name="Saw J.H."/>
            <person name="Jorgensen S.L."/>
            <person name="Zaremba-Niedzwiedzka K."/>
            <person name="Martijn J."/>
            <person name="Lind A.E."/>
            <person name="van Eijk R."/>
            <person name="Schleper C."/>
            <person name="Guy L."/>
            <person name="Ettema T.J."/>
        </authorList>
    </citation>
    <scope>NUCLEOTIDE SEQUENCE</scope>
</reference>
<comment type="caution">
    <text evidence="1">The sequence shown here is derived from an EMBL/GenBank/DDBJ whole genome shotgun (WGS) entry which is preliminary data.</text>
</comment>
<protein>
    <recommendedName>
        <fullName evidence="2">HEPN domain-containing protein</fullName>
    </recommendedName>
</protein>